<keyword evidence="2" id="KW-0479">Metal-binding</keyword>
<gene>
    <name evidence="5" type="ORF">ACFSJD_44205</name>
</gene>
<dbReference type="InterPro" id="IPR015813">
    <property type="entry name" value="Pyrv/PenolPyrv_kinase-like_dom"/>
</dbReference>
<name>A0ABW4FBV6_9PSEU</name>
<accession>A0ABW4FBV6</accession>
<dbReference type="GO" id="GO:0016829">
    <property type="term" value="F:lyase activity"/>
    <property type="evidence" value="ECO:0007669"/>
    <property type="project" value="UniProtKB-KW"/>
</dbReference>
<protein>
    <submittedName>
        <fullName evidence="5">HpcH/HpaI aldolase/citrate lyase family protein</fullName>
    </submittedName>
</protein>
<evidence type="ECO:0000313" key="6">
    <source>
        <dbReference type="Proteomes" id="UP001597114"/>
    </source>
</evidence>
<keyword evidence="5" id="KW-0456">Lyase</keyword>
<dbReference type="PIRSF" id="PIRSF015582">
    <property type="entry name" value="Cit_lyase_B"/>
    <property type="match status" value="1"/>
</dbReference>
<dbReference type="InterPro" id="IPR040442">
    <property type="entry name" value="Pyrv_kinase-like_dom_sf"/>
</dbReference>
<evidence type="ECO:0000256" key="1">
    <source>
        <dbReference type="ARBA" id="ARBA00001946"/>
    </source>
</evidence>
<dbReference type="RefSeq" id="WP_344730683.1">
    <property type="nucleotide sequence ID" value="NZ_BAAAUS010000070.1"/>
</dbReference>
<dbReference type="Pfam" id="PF03328">
    <property type="entry name" value="HpcH_HpaI"/>
    <property type="match status" value="1"/>
</dbReference>
<comment type="caution">
    <text evidence="5">The sequence shown here is derived from an EMBL/GenBank/DDBJ whole genome shotgun (WGS) entry which is preliminary data.</text>
</comment>
<keyword evidence="6" id="KW-1185">Reference proteome</keyword>
<proteinExistence type="predicted"/>
<dbReference type="SUPFAM" id="SSF51621">
    <property type="entry name" value="Phosphoenolpyruvate/pyruvate domain"/>
    <property type="match status" value="1"/>
</dbReference>
<evidence type="ECO:0000256" key="2">
    <source>
        <dbReference type="ARBA" id="ARBA00022723"/>
    </source>
</evidence>
<dbReference type="PANTHER" id="PTHR32308:SF10">
    <property type="entry name" value="CITRATE LYASE SUBUNIT BETA"/>
    <property type="match status" value="1"/>
</dbReference>
<reference evidence="6" key="1">
    <citation type="journal article" date="2019" name="Int. J. Syst. Evol. Microbiol.">
        <title>The Global Catalogue of Microorganisms (GCM) 10K type strain sequencing project: providing services to taxonomists for standard genome sequencing and annotation.</title>
        <authorList>
            <consortium name="The Broad Institute Genomics Platform"/>
            <consortium name="The Broad Institute Genome Sequencing Center for Infectious Disease"/>
            <person name="Wu L."/>
            <person name="Ma J."/>
        </authorList>
    </citation>
    <scope>NUCLEOTIDE SEQUENCE [LARGE SCALE GENOMIC DNA]</scope>
    <source>
        <strain evidence="6">CCM 7043</strain>
    </source>
</reference>
<evidence type="ECO:0000259" key="4">
    <source>
        <dbReference type="Pfam" id="PF03328"/>
    </source>
</evidence>
<keyword evidence="3" id="KW-0460">Magnesium</keyword>
<dbReference type="Proteomes" id="UP001597114">
    <property type="component" value="Unassembled WGS sequence"/>
</dbReference>
<dbReference type="Gene3D" id="3.20.20.60">
    <property type="entry name" value="Phosphoenolpyruvate-binding domains"/>
    <property type="match status" value="1"/>
</dbReference>
<dbReference type="PANTHER" id="PTHR32308">
    <property type="entry name" value="LYASE BETA SUBUNIT, PUTATIVE (AFU_ORTHOLOGUE AFUA_4G13030)-RELATED"/>
    <property type="match status" value="1"/>
</dbReference>
<comment type="cofactor">
    <cofactor evidence="1">
        <name>Mg(2+)</name>
        <dbReference type="ChEBI" id="CHEBI:18420"/>
    </cofactor>
</comment>
<dbReference type="EMBL" id="JBHUCO010000086">
    <property type="protein sequence ID" value="MFD1524550.1"/>
    <property type="molecule type" value="Genomic_DNA"/>
</dbReference>
<organism evidence="5 6">
    <name type="scientific">Pseudonocardia yunnanensis</name>
    <dbReference type="NCBI Taxonomy" id="58107"/>
    <lineage>
        <taxon>Bacteria</taxon>
        <taxon>Bacillati</taxon>
        <taxon>Actinomycetota</taxon>
        <taxon>Actinomycetes</taxon>
        <taxon>Pseudonocardiales</taxon>
        <taxon>Pseudonocardiaceae</taxon>
        <taxon>Pseudonocardia</taxon>
    </lineage>
</organism>
<dbReference type="InterPro" id="IPR005000">
    <property type="entry name" value="Aldolase/citrate-lyase_domain"/>
</dbReference>
<dbReference type="InterPro" id="IPR011206">
    <property type="entry name" value="Citrate_lyase_beta/mcl1/mcl2"/>
</dbReference>
<feature type="domain" description="HpcH/HpaI aldolase/citrate lyase" evidence="4">
    <location>
        <begin position="10"/>
        <end position="214"/>
    </location>
</feature>
<evidence type="ECO:0000256" key="3">
    <source>
        <dbReference type="ARBA" id="ARBA00022842"/>
    </source>
</evidence>
<sequence>MSRISGVDARTWLIVPGHRPDQFSTPENQEADALLLDLATSVAPEKREPARYAVAKYLSDGGNAWVRVNGSDTDLCSGDLRAVVAAPGLRGVVLPRTESVDQIRAVKAQLRAGVMIVALLETAAGIENADDIAAAHGTLRLAFGSAGLGRELGITGGAAALLYARSRLVMASCAAGLPGPIDGPSVDPDDIVGLGADLRHSVTLGFTGKLCLRPRQLRMTNAAFAPAPSKLAWARRVLAATRRSSTSVARVDGEMVGWQHIDAAQHTVARAALFDPAEAGLGEPLACPLRWHRDGPSERRTWRLDS</sequence>
<evidence type="ECO:0000313" key="5">
    <source>
        <dbReference type="EMBL" id="MFD1524550.1"/>
    </source>
</evidence>